<dbReference type="InterPro" id="IPR055481">
    <property type="entry name" value="DUF7053"/>
</dbReference>
<gene>
    <name evidence="3" type="ORF">GRF29_19g1179635</name>
</gene>
<organism evidence="3 4">
    <name type="scientific">Pseudopithomyces chartarum</name>
    <dbReference type="NCBI Taxonomy" id="1892770"/>
    <lineage>
        <taxon>Eukaryota</taxon>
        <taxon>Fungi</taxon>
        <taxon>Dikarya</taxon>
        <taxon>Ascomycota</taxon>
        <taxon>Pezizomycotina</taxon>
        <taxon>Dothideomycetes</taxon>
        <taxon>Pleosporomycetidae</taxon>
        <taxon>Pleosporales</taxon>
        <taxon>Massarineae</taxon>
        <taxon>Didymosphaeriaceae</taxon>
        <taxon>Pseudopithomyces</taxon>
    </lineage>
</organism>
<proteinExistence type="predicted"/>
<keyword evidence="4" id="KW-1185">Reference proteome</keyword>
<protein>
    <recommendedName>
        <fullName evidence="2">DUF7053 domain-containing protein</fullName>
    </recommendedName>
</protein>
<sequence length="299" mass="33017">MSWFSVQCSEFTVQASGWPELCVRGVASQLGGTFTHIAPTISISTNASASARTKCLSAPDVAGHQSAEFWRVYIMMGALYVLPMPLAKHNYHTAAAIPPHITPEAVIAALHDHNTCLSLQALTTRHEKVASTDPATLKDTFWYPIDKYPTSTYRVTEIITFLPWFSWAKYELTFPSCFQNTPRGLKTRADTGSVVLRAEYRVLEGSAMEGVVEGEGGGLGQVGWVLVEDVEVVCAWWMMPLVRPKMEEAHKDLCSRVVVKAISQSRQAPVEMVAEEPPRERVTELPAQLPPQVEQTNAT</sequence>
<dbReference type="EMBL" id="WVTA01000003">
    <property type="protein sequence ID" value="KAK3214740.1"/>
    <property type="molecule type" value="Genomic_DNA"/>
</dbReference>
<dbReference type="PANTHER" id="PTHR38117:SF1">
    <property type="entry name" value="DUF3074 DOMAIN-CONTAINING PROTEIN"/>
    <property type="match status" value="1"/>
</dbReference>
<accession>A0AAN6M3W2</accession>
<dbReference type="Proteomes" id="UP001280581">
    <property type="component" value="Unassembled WGS sequence"/>
</dbReference>
<dbReference type="AlphaFoldDB" id="A0AAN6M3W2"/>
<evidence type="ECO:0000259" key="2">
    <source>
        <dbReference type="Pfam" id="PF23155"/>
    </source>
</evidence>
<feature type="region of interest" description="Disordered" evidence="1">
    <location>
        <begin position="269"/>
        <end position="299"/>
    </location>
</feature>
<evidence type="ECO:0000313" key="3">
    <source>
        <dbReference type="EMBL" id="KAK3214740.1"/>
    </source>
</evidence>
<name>A0AAN6M3W2_9PLEO</name>
<reference evidence="3 4" key="1">
    <citation type="submission" date="2021-02" db="EMBL/GenBank/DDBJ databases">
        <title>Genome assembly of Pseudopithomyces chartarum.</title>
        <authorList>
            <person name="Jauregui R."/>
            <person name="Singh J."/>
            <person name="Voisey C."/>
        </authorList>
    </citation>
    <scope>NUCLEOTIDE SEQUENCE [LARGE SCALE GENOMIC DNA]</scope>
    <source>
        <strain evidence="3 4">AGR01</strain>
    </source>
</reference>
<feature type="domain" description="DUF7053" evidence="2">
    <location>
        <begin position="88"/>
        <end position="261"/>
    </location>
</feature>
<dbReference type="PANTHER" id="PTHR38117">
    <property type="entry name" value="NACHT AND WD40 DOMAIN PROTEIN"/>
    <property type="match status" value="1"/>
</dbReference>
<comment type="caution">
    <text evidence="3">The sequence shown here is derived from an EMBL/GenBank/DDBJ whole genome shotgun (WGS) entry which is preliminary data.</text>
</comment>
<evidence type="ECO:0000256" key="1">
    <source>
        <dbReference type="SAM" id="MobiDB-lite"/>
    </source>
</evidence>
<dbReference type="Pfam" id="PF23155">
    <property type="entry name" value="DUF7053"/>
    <property type="match status" value="1"/>
</dbReference>
<evidence type="ECO:0000313" key="4">
    <source>
        <dbReference type="Proteomes" id="UP001280581"/>
    </source>
</evidence>